<keyword evidence="4 7" id="KW-0812">Transmembrane</keyword>
<keyword evidence="7" id="KW-0997">Cell inner membrane</keyword>
<comment type="subunit">
    <text evidence="7">The complex comprises the extracytoplasmic solute receptor protein and the two transmembrane proteins.</text>
</comment>
<feature type="transmembrane region" description="Helical" evidence="7">
    <location>
        <begin position="7"/>
        <end position="32"/>
    </location>
</feature>
<dbReference type="GO" id="GO:0005886">
    <property type="term" value="C:plasma membrane"/>
    <property type="evidence" value="ECO:0007669"/>
    <property type="project" value="UniProtKB-SubCell"/>
</dbReference>
<keyword evidence="6 7" id="KW-0472">Membrane</keyword>
<comment type="similarity">
    <text evidence="7">Belongs to the TRAP transporter small permease family.</text>
</comment>
<reference evidence="9 10" key="1">
    <citation type="journal article" date="2012" name="J. Bacteriol.">
        <title>Genome Sequence of Nitratireductor indicus Type Strain C115.</title>
        <authorList>
            <person name="Lai Q."/>
            <person name="Li G."/>
            <person name="Yu Z."/>
            <person name="Shao Z."/>
        </authorList>
    </citation>
    <scope>NUCLEOTIDE SEQUENCE [LARGE SCALE GENOMIC DNA]</scope>
    <source>
        <strain evidence="9 10">C115</strain>
    </source>
</reference>
<dbReference type="PATRIC" id="fig|1231190.3.peg.3547"/>
<evidence type="ECO:0000259" key="8">
    <source>
        <dbReference type="Pfam" id="PF04290"/>
    </source>
</evidence>
<dbReference type="Proteomes" id="UP000007374">
    <property type="component" value="Unassembled WGS sequence"/>
</dbReference>
<evidence type="ECO:0000256" key="3">
    <source>
        <dbReference type="ARBA" id="ARBA00022475"/>
    </source>
</evidence>
<feature type="transmembrane region" description="Helical" evidence="7">
    <location>
        <begin position="52"/>
        <end position="70"/>
    </location>
</feature>
<dbReference type="EMBL" id="AMSI01000012">
    <property type="protein sequence ID" value="EKF41242.1"/>
    <property type="molecule type" value="Genomic_DNA"/>
</dbReference>
<keyword evidence="5 7" id="KW-1133">Transmembrane helix</keyword>
<gene>
    <name evidence="9" type="ORF">NA8A_17153</name>
</gene>
<dbReference type="eggNOG" id="COG3090">
    <property type="taxonomic scope" value="Bacteria"/>
</dbReference>
<comment type="caution">
    <text evidence="9">The sequence shown here is derived from an EMBL/GenBank/DDBJ whole genome shotgun (WGS) entry which is preliminary data.</text>
</comment>
<comment type="function">
    <text evidence="7">Part of the tripartite ATP-independent periplasmic (TRAP) transport system.</text>
</comment>
<evidence type="ECO:0000256" key="2">
    <source>
        <dbReference type="ARBA" id="ARBA00022448"/>
    </source>
</evidence>
<accession>K2PJB0</accession>
<keyword evidence="10" id="KW-1185">Reference proteome</keyword>
<dbReference type="RefSeq" id="WP_009451632.1">
    <property type="nucleotide sequence ID" value="NZ_AMSI01000012.1"/>
</dbReference>
<organism evidence="9 10">
    <name type="scientific">Nitratireductor indicus C115</name>
    <dbReference type="NCBI Taxonomy" id="1231190"/>
    <lineage>
        <taxon>Bacteria</taxon>
        <taxon>Pseudomonadati</taxon>
        <taxon>Pseudomonadota</taxon>
        <taxon>Alphaproteobacteria</taxon>
        <taxon>Hyphomicrobiales</taxon>
        <taxon>Phyllobacteriaceae</taxon>
        <taxon>Nitratireductor</taxon>
    </lineage>
</organism>
<dbReference type="STRING" id="721133.SAMN05216176_108205"/>
<evidence type="ECO:0000256" key="4">
    <source>
        <dbReference type="ARBA" id="ARBA00022692"/>
    </source>
</evidence>
<comment type="subcellular location">
    <subcellularLocation>
        <location evidence="7">Cell inner membrane</location>
        <topology evidence="7">Multi-pass membrane protein</topology>
    </subcellularLocation>
    <subcellularLocation>
        <location evidence="1">Cell membrane</location>
        <topology evidence="1">Multi-pass membrane protein</topology>
    </subcellularLocation>
</comment>
<dbReference type="InterPro" id="IPR055348">
    <property type="entry name" value="DctQ"/>
</dbReference>
<evidence type="ECO:0000256" key="6">
    <source>
        <dbReference type="ARBA" id="ARBA00023136"/>
    </source>
</evidence>
<dbReference type="Pfam" id="PF04290">
    <property type="entry name" value="DctQ"/>
    <property type="match status" value="1"/>
</dbReference>
<dbReference type="GO" id="GO:0022857">
    <property type="term" value="F:transmembrane transporter activity"/>
    <property type="evidence" value="ECO:0007669"/>
    <property type="project" value="UniProtKB-UniRule"/>
</dbReference>
<keyword evidence="2 7" id="KW-0813">Transport</keyword>
<dbReference type="OrthoDB" id="6183232at2"/>
<evidence type="ECO:0000256" key="7">
    <source>
        <dbReference type="RuleBase" id="RU369079"/>
    </source>
</evidence>
<feature type="transmembrane region" description="Helical" evidence="7">
    <location>
        <begin position="91"/>
        <end position="113"/>
    </location>
</feature>
<name>K2PJB0_9HYPH</name>
<evidence type="ECO:0000256" key="1">
    <source>
        <dbReference type="ARBA" id="ARBA00004651"/>
    </source>
</evidence>
<dbReference type="AlphaFoldDB" id="K2PJB0"/>
<feature type="domain" description="Tripartite ATP-independent periplasmic transporters DctQ component" evidence="8">
    <location>
        <begin position="26"/>
        <end position="157"/>
    </location>
</feature>
<proteinExistence type="inferred from homology"/>
<evidence type="ECO:0000313" key="9">
    <source>
        <dbReference type="EMBL" id="EKF41242.1"/>
    </source>
</evidence>
<keyword evidence="3" id="KW-1003">Cell membrane</keyword>
<protein>
    <recommendedName>
        <fullName evidence="7">TRAP transporter small permease protein</fullName>
    </recommendedName>
</protein>
<evidence type="ECO:0000256" key="5">
    <source>
        <dbReference type="ARBA" id="ARBA00022989"/>
    </source>
</evidence>
<feature type="transmembrane region" description="Helical" evidence="7">
    <location>
        <begin position="133"/>
        <end position="155"/>
    </location>
</feature>
<evidence type="ECO:0000313" key="10">
    <source>
        <dbReference type="Proteomes" id="UP000007374"/>
    </source>
</evidence>
<sequence length="176" mass="19398">MILSRIVVWLARMLALLGGIVLIAVIIMTVASITGRAFVRFGLGPVPGDFELVQAGVGFAVFAFLPWCQLNRGHATVDILTVFFSRRVNHIIDLVTELLMTLAIGLIAWQLYYGMRDKLAYGETSFILQFPQWWPYAACFMASVIAAIVSVYMVAVRFNELRTGAPIAVSGQGSMH</sequence>